<feature type="region of interest" description="Disordered" evidence="6">
    <location>
        <begin position="188"/>
        <end position="218"/>
    </location>
</feature>
<evidence type="ECO:0000313" key="9">
    <source>
        <dbReference type="Proteomes" id="UP001498398"/>
    </source>
</evidence>
<dbReference type="InterPro" id="IPR033443">
    <property type="entry name" value="PROP1-like_PPR_dom"/>
</dbReference>
<dbReference type="InterPro" id="IPR002885">
    <property type="entry name" value="PPR_rpt"/>
</dbReference>
<evidence type="ECO:0000259" key="7">
    <source>
        <dbReference type="Pfam" id="PF17177"/>
    </source>
</evidence>
<dbReference type="Pfam" id="PF17177">
    <property type="entry name" value="PPR_long"/>
    <property type="match status" value="1"/>
</dbReference>
<accession>A0ABR1IRW2</accession>
<comment type="caution">
    <text evidence="8">The sequence shown here is derived from an EMBL/GenBank/DDBJ whole genome shotgun (WGS) entry which is preliminary data.</text>
</comment>
<dbReference type="PANTHER" id="PTHR47447:SF17">
    <property type="entry name" value="OS12G0638900 PROTEIN"/>
    <property type="match status" value="1"/>
</dbReference>
<feature type="domain" description="PROP1-like PPR" evidence="7">
    <location>
        <begin position="1370"/>
        <end position="1537"/>
    </location>
</feature>
<dbReference type="PANTHER" id="PTHR47447">
    <property type="entry name" value="OS03G0856100 PROTEIN"/>
    <property type="match status" value="1"/>
</dbReference>
<comment type="function">
    <text evidence="3">Regulates mitochondrial small subunit maturation by controlling 15S rRNA 5'-end processing. Localizes to the 5' precursor of the 15S rRNA in a position that is subsequently occupied by mS47 in the mature yeast mtSSU. Uses structure and sequence-specific RNA recognition, binding to a single-stranded region of the precursor and specifically recognizing bases -6 to -1. The exchange of Ccm1 for mS47 is coupled to the irreversible removal of precursor rRNA that is accompanied by conformational changes of the mitoribosomal proteins uS5m and mS26. These conformational changes signal completion of 5'-end rRNA processing through protection of the mature 5'-end of the 15S rRNA and stabilization of mS47. The removal of the 5' precursor together with the dissociation of Ccm1 may be catalyzed by the 5'-3' exoribonuclease Pet127. Involved in the specific removal of group I introns in mitochondrial encoded transcripts.</text>
</comment>
<proteinExistence type="inferred from homology"/>
<name>A0ABR1IRW2_9AGAR</name>
<dbReference type="Pfam" id="PF01535">
    <property type="entry name" value="PPR"/>
    <property type="match status" value="1"/>
</dbReference>
<dbReference type="EMBL" id="JBANRG010000092">
    <property type="protein sequence ID" value="KAK7436628.1"/>
    <property type="molecule type" value="Genomic_DNA"/>
</dbReference>
<feature type="compositionally biased region" description="Low complexity" evidence="6">
    <location>
        <begin position="37"/>
        <end position="53"/>
    </location>
</feature>
<feature type="region of interest" description="Disordered" evidence="6">
    <location>
        <begin position="267"/>
        <end position="288"/>
    </location>
</feature>
<reference evidence="8 9" key="1">
    <citation type="submission" date="2024-01" db="EMBL/GenBank/DDBJ databases">
        <title>A draft genome for the cacao thread blight pathogen Marasmiellus scandens.</title>
        <authorList>
            <person name="Baruah I.K."/>
            <person name="Leung J."/>
            <person name="Bukari Y."/>
            <person name="Amoako-Attah I."/>
            <person name="Meinhardt L.W."/>
            <person name="Bailey B.A."/>
            <person name="Cohen S.P."/>
        </authorList>
    </citation>
    <scope>NUCLEOTIDE SEQUENCE [LARGE SCALE GENOMIC DNA]</scope>
    <source>
        <strain evidence="8 9">GH-19</strain>
    </source>
</reference>
<keyword evidence="2" id="KW-0677">Repeat</keyword>
<feature type="region of interest" description="Disordered" evidence="6">
    <location>
        <begin position="1169"/>
        <end position="1203"/>
    </location>
</feature>
<feature type="repeat" description="PPR" evidence="5">
    <location>
        <begin position="1608"/>
        <end position="1638"/>
    </location>
</feature>
<evidence type="ECO:0000313" key="8">
    <source>
        <dbReference type="EMBL" id="KAK7436628.1"/>
    </source>
</evidence>
<evidence type="ECO:0000256" key="1">
    <source>
        <dbReference type="ARBA" id="ARBA00006192"/>
    </source>
</evidence>
<comment type="similarity">
    <text evidence="1">Belongs to the CCM1 family.</text>
</comment>
<comment type="subunit">
    <text evidence="4">Binds to mitochondrial small subunit 15S rRNA.</text>
</comment>
<feature type="repeat" description="PPR" evidence="5">
    <location>
        <begin position="1391"/>
        <end position="1425"/>
    </location>
</feature>
<dbReference type="PROSITE" id="PS51375">
    <property type="entry name" value="PPR"/>
    <property type="match status" value="3"/>
</dbReference>
<feature type="region of interest" description="Disordered" evidence="6">
    <location>
        <begin position="34"/>
        <end position="84"/>
    </location>
</feature>
<dbReference type="NCBIfam" id="TIGR00756">
    <property type="entry name" value="PPR"/>
    <property type="match status" value="3"/>
</dbReference>
<feature type="compositionally biased region" description="Low complexity" evidence="6">
    <location>
        <begin position="1169"/>
        <end position="1186"/>
    </location>
</feature>
<feature type="compositionally biased region" description="Low complexity" evidence="6">
    <location>
        <begin position="198"/>
        <end position="208"/>
    </location>
</feature>
<organism evidence="8 9">
    <name type="scientific">Marasmiellus scandens</name>
    <dbReference type="NCBI Taxonomy" id="2682957"/>
    <lineage>
        <taxon>Eukaryota</taxon>
        <taxon>Fungi</taxon>
        <taxon>Dikarya</taxon>
        <taxon>Basidiomycota</taxon>
        <taxon>Agaricomycotina</taxon>
        <taxon>Agaricomycetes</taxon>
        <taxon>Agaricomycetidae</taxon>
        <taxon>Agaricales</taxon>
        <taxon>Marasmiineae</taxon>
        <taxon>Omphalotaceae</taxon>
        <taxon>Marasmiellus</taxon>
    </lineage>
</organism>
<dbReference type="Proteomes" id="UP001498398">
    <property type="component" value="Unassembled WGS sequence"/>
</dbReference>
<evidence type="ECO:0000256" key="2">
    <source>
        <dbReference type="ARBA" id="ARBA00022737"/>
    </source>
</evidence>
<dbReference type="InterPro" id="IPR011990">
    <property type="entry name" value="TPR-like_helical_dom_sf"/>
</dbReference>
<dbReference type="Gene3D" id="1.25.40.10">
    <property type="entry name" value="Tetratricopeptide repeat domain"/>
    <property type="match status" value="3"/>
</dbReference>
<protein>
    <recommendedName>
        <fullName evidence="7">PROP1-like PPR domain-containing protein</fullName>
    </recommendedName>
</protein>
<evidence type="ECO:0000256" key="3">
    <source>
        <dbReference type="ARBA" id="ARBA00044493"/>
    </source>
</evidence>
<evidence type="ECO:0000256" key="5">
    <source>
        <dbReference type="PROSITE-ProRule" id="PRU00708"/>
    </source>
</evidence>
<feature type="compositionally biased region" description="Low complexity" evidence="6">
    <location>
        <begin position="267"/>
        <end position="284"/>
    </location>
</feature>
<evidence type="ECO:0000256" key="6">
    <source>
        <dbReference type="SAM" id="MobiDB-lite"/>
    </source>
</evidence>
<gene>
    <name evidence="8" type="ORF">VKT23_019035</name>
</gene>
<feature type="repeat" description="PPR" evidence="5">
    <location>
        <begin position="1426"/>
        <end position="1460"/>
    </location>
</feature>
<evidence type="ECO:0000256" key="4">
    <source>
        <dbReference type="ARBA" id="ARBA00044511"/>
    </source>
</evidence>
<keyword evidence="9" id="KW-1185">Reference proteome</keyword>
<sequence length="1721" mass="189685">MLPKVANTILHSTSRAAAAVHGQSHTFRNVLQLQHNSTSSQQSSSSQSSSTGSGPKGPGSNFFNPNWHGTPETRDGAARGGRFTHGYLGASRAVSQAQPFVPTSDGPVQLDENQDEFELVVPKHSQKPARRFRSHSLSYSPKERAQKLGVLRTVQLHARSKHVFASPERPDHVEASVGECVRPVSPTRLVRSRSNSTASVVSPESESLVPPPPPPAQVEVSEEAKWSPWWDALMTARQSGKADEATKVVRAFRSAVLLGIDSLSSLKPAPTSSLSSPSPRSTKAQLPPGAHIPVLPEFNLALEVLVATRTPGEPLTLLLQLYGDLIKLGQLYSQQGKTAEASQLKPNKRTYFSMVRALCDRESEVVWAIENIGTRNKWRTNLGSSLTEQVYESTDMKQLELFKAENNFRSAMALFQAYIALFDPAQVSEDSPASRPRAEVCSSLLRCCATRGVLANATIPPTSQNPQATHLFSASQRDAMTVEAITSAIHVWGSMERYGIIPDAVMYRHMLLVFSRSATGNKHSDRGWQGVLDVWEDFRSRCSEGGLIFDPKSIEENYESGEPSILVKRGLVSVWNAMIEASFNCGEPGVGIGLLEQMMRDKTDGSSQENRLDVFDQSQPPLPSSATFTTIIAGFVGLALKAIHGIPAADNVNVAQLESARNALAEYREHMGSALVWIDKLAAMPTALPQHPLDAPEPTADGPAIPRPDTLAWRAVIQALGEGYKWEMDWSERGLELPQTSSSSSSQTYSLPALNSVYDTMNCTTRAHPKDGVVLRRLDTRFVFGSNWRHVYALKGRLNWAVSKGEEIEKDQLEGIQATIRQARKDLFETLARTEALFKDIPGLAAITDPSAAQDDQVHDLHLLDIEMVKSVYDAWRELGMTKGSWESVIDSELLLDAQKRSVSIALLFFERFHQRMHKIIAQFKGSGLPAGEQSRLETVRHLLMAFTDNFFQKVLPLTGSQPWGFKTFSELVVLWQRFNLEERMGLEMAVAFAVEFTRTLARGDDLTSVSVNKWRLILAQFAKVTVAPKKTVDELLLSMGPGSELADTLTVVQTLRQHRAHNFDPIFLPLQVKSGIVAGLSSTKSIEELETILASPPAGVESSEADANWVAMLHQTVKAVGTDAEGWLDMHNSMGRAHFSGPLPGDERAVDLVGLGGVEGGEVLSDGLSLTEESSGSGSVSAEQSTAPSSPVDMTVTRSEETEPQVVAPDQQYPVGEYFLGGQPIPSQLYIDRFHTRSLDSLLHRAVAAKDPSEMVAEIFDLFVQGVVSGRVPSPFAFARLLQLHGRCRQFEHVQFVYRVAQSMLAQMEHDKKLQSDSWFIVEDGMIIAFAQAGEVDAAHVHRMRILEHGGTPSADAYGGLILHVKDTTDDTSNAMALYQEAMMRGVQPNQYLYNNIISKLAKARKADYALELFNQMKSSGIRPSSITYGAVIGACARVGDVDSAEILFDEMVSMNNFKARVPPFNTMMQLYTTTKPNRERSLYYYDLMKKHRVHPTEYTYKLLMETYVIEPIDIPMVERVFSQLVSNRRLVVQGSHFATLINAYGCVAKDLDKAIAVFDSISTHPRGPELDALVFEAMVNVLVAHRRVDLIPDYVAKMSASGVHMTAYIMNLLIKGYAAAGDVEKARELFESLMDPPEGVAAAHNHAPHDPRLTMAIDPMAPVYREPSTWEAMIRAELGAGHRERALALLERLKARQYPEAVFNRISGILVDHSQIFSP</sequence>